<dbReference type="GO" id="GO:0020037">
    <property type="term" value="F:heme binding"/>
    <property type="evidence" value="ECO:0007669"/>
    <property type="project" value="InterPro"/>
</dbReference>
<dbReference type="EMBL" id="CAJNDS010002783">
    <property type="protein sequence ID" value="CAE7595919.1"/>
    <property type="molecule type" value="Genomic_DNA"/>
</dbReference>
<evidence type="ECO:0000256" key="2">
    <source>
        <dbReference type="SAM" id="MobiDB-lite"/>
    </source>
</evidence>
<organism evidence="5 6">
    <name type="scientific">Symbiodinium natans</name>
    <dbReference type="NCBI Taxonomy" id="878477"/>
    <lineage>
        <taxon>Eukaryota</taxon>
        <taxon>Sar</taxon>
        <taxon>Alveolata</taxon>
        <taxon>Dinophyceae</taxon>
        <taxon>Suessiales</taxon>
        <taxon>Symbiodiniaceae</taxon>
        <taxon>Symbiodinium</taxon>
    </lineage>
</organism>
<keyword evidence="3" id="KW-1133">Transmembrane helix</keyword>
<dbReference type="GO" id="GO:0005886">
    <property type="term" value="C:plasma membrane"/>
    <property type="evidence" value="ECO:0007669"/>
    <property type="project" value="TreeGrafter"/>
</dbReference>
<feature type="region of interest" description="Disordered" evidence="2">
    <location>
        <begin position="70"/>
        <end position="92"/>
    </location>
</feature>
<dbReference type="SMART" id="SM01117">
    <property type="entry name" value="Cyt-b5"/>
    <property type="match status" value="1"/>
</dbReference>
<evidence type="ECO:0000313" key="6">
    <source>
        <dbReference type="Proteomes" id="UP000604046"/>
    </source>
</evidence>
<protein>
    <submittedName>
        <fullName evidence="5">FadA protein</fullName>
    </submittedName>
</protein>
<dbReference type="Gene3D" id="3.10.120.10">
    <property type="entry name" value="Cytochrome b5-like heme/steroid binding domain"/>
    <property type="match status" value="1"/>
</dbReference>
<name>A0A812V3K1_9DINO</name>
<dbReference type="GO" id="GO:0005216">
    <property type="term" value="F:monoatomic ion channel activity"/>
    <property type="evidence" value="ECO:0007669"/>
    <property type="project" value="InterPro"/>
</dbReference>
<dbReference type="GO" id="GO:0098703">
    <property type="term" value="P:calcium ion import across plasma membrane"/>
    <property type="evidence" value="ECO:0007669"/>
    <property type="project" value="TreeGrafter"/>
</dbReference>
<gene>
    <name evidence="5" type="primary">fadA</name>
    <name evidence="5" type="ORF">SNAT2548_LOCUS33912</name>
</gene>
<evidence type="ECO:0000259" key="4">
    <source>
        <dbReference type="PROSITE" id="PS50255"/>
    </source>
</evidence>
<evidence type="ECO:0000256" key="1">
    <source>
        <dbReference type="ARBA" id="ARBA00022737"/>
    </source>
</evidence>
<dbReference type="InterPro" id="IPR001199">
    <property type="entry name" value="Cyt_B5-like_heme/steroid-bd"/>
</dbReference>
<comment type="caution">
    <text evidence="5">The sequence shown here is derived from an EMBL/GenBank/DDBJ whole genome shotgun (WGS) entry which is preliminary data.</text>
</comment>
<dbReference type="CDD" id="cd01040">
    <property type="entry name" value="Mb-like"/>
    <property type="match status" value="3"/>
</dbReference>
<dbReference type="Pfam" id="PF00173">
    <property type="entry name" value="Cyt-b5"/>
    <property type="match status" value="1"/>
</dbReference>
<dbReference type="SUPFAM" id="SSF55856">
    <property type="entry name" value="Cytochrome b5-like heme/steroid binding domain"/>
    <property type="match status" value="1"/>
</dbReference>
<dbReference type="PROSITE" id="PS50255">
    <property type="entry name" value="CYTOCHROME_B5_2"/>
    <property type="match status" value="1"/>
</dbReference>
<reference evidence="5" key="1">
    <citation type="submission" date="2021-02" db="EMBL/GenBank/DDBJ databases">
        <authorList>
            <person name="Dougan E. K."/>
            <person name="Rhodes N."/>
            <person name="Thang M."/>
            <person name="Chan C."/>
        </authorList>
    </citation>
    <scope>NUCLEOTIDE SEQUENCE</scope>
</reference>
<sequence length="1220" mass="135961">MPDGLRRAGEVQTGFRIQIHEADRPTEVPLPHQAESPPIEEIPWLHKQKTSDQLPTDACPFLALAGVSEQSAGNPHVPEGGGEHDVQNAENSPADWSAAEAEQKNQVLPRITESCNLFRRTEVSLFGKLMYADLLQRSPDKKQFHAIFSSTDMNRLASVFGRIPLEMHRLLALPTKGVLSQELQKLALRHVDYGAARHHRSEFRKSFLYALSQCLLRAGGIWDARLEESWAWVFDSFSEELFTHLERLKPKIELIRSTWSEVLQDVRSKTELMSSRSVASNSTTWTKKSSRKTLASKATKAHLTISAELGEAEGGVVAHGSHGSSVTALGTMLGQKMRLQLHQGDLTFTFTDQHGAKLGLALDLIVSTATQPSELERQLFRLAQRHVELGVAPEHLRIFRRCLFELLNAFLKTWEGEVQMAWLWLWGVVERTFLDVMVKWKHVRHSVESSWRGLSSSPQFSMSLARQLHGKLFQQQAFRGMFRKRDEAMAAAFAKAIELLVACTRDSEVQQALERTAVMHCKFDLQPWHFEAWGEALLDVLAEASREAGKDWSEDSRSSWSILHNMASQSFIEIIDSSRTSLCSALVRASSRRVKEALAKAPRSERASSALQVSAGKQQLSPLLWALRDGHTEILEILLSDILTLRADRTCFYYGVDELWKRCPVILDALIEYAPQLLEPFLDGHLWVSRETSDGCRRVNMWLEHIYGNPSLVSRVFEGPLGTLVQRLPESHIEVFNHPVISTAVDLKWRRFGRRKLISVALQQILCLISYLVVGVSQGMNMHTGIGACALWGVITAYHILRICHMAIWETCSQRMQVVDLRLITLHIPQSVCLFFVQLRFVCCILSLMLIWQMLKPCFEGATENCPAVGEGVSRILYAFVAFLQWIQLAEMFKLHSKLAAVVLLGKAMLQDAARFMMGLLLWLIAVGAALDKLTSSTMSSHDAFNFKSAYSLFALALGVGEDSDLTFYTGSFEAVVKALFLSALWVSMIPITNLLIAAVVSIYAKAEAMTIALAMKTRADFALRVEDALPSETRLAYFNHLNFQEPLPFSKYEKGPSGGLSNLCNPVDLKHPSYARRTDAVLFFPGDTGPDLPWPAHEVPLIATGSSTSATARAMASVPESHSPSDFHHAPAMQLEPAAVKAMARALGPEHCVLVVEGRIYYVGKFQAHHPGGKAILAAENGSDVSDLFRVSHANVHRARAALKDLPVLGTVSSAELLK</sequence>
<evidence type="ECO:0000256" key="3">
    <source>
        <dbReference type="SAM" id="Phobius"/>
    </source>
</evidence>
<dbReference type="InterPro" id="IPR044399">
    <property type="entry name" value="Mb-like_M"/>
</dbReference>
<dbReference type="SUPFAM" id="SSF46458">
    <property type="entry name" value="Globin-like"/>
    <property type="match status" value="3"/>
</dbReference>
<keyword evidence="3" id="KW-0812">Transmembrane</keyword>
<dbReference type="Proteomes" id="UP000604046">
    <property type="component" value="Unassembled WGS sequence"/>
</dbReference>
<dbReference type="PANTHER" id="PTHR10582">
    <property type="entry name" value="TRANSIENT RECEPTOR POTENTIAL ION CHANNEL PROTEIN"/>
    <property type="match status" value="1"/>
</dbReference>
<dbReference type="PANTHER" id="PTHR10582:SF2">
    <property type="entry name" value="INACTIVE"/>
    <property type="match status" value="1"/>
</dbReference>
<dbReference type="AlphaFoldDB" id="A0A812V3K1"/>
<evidence type="ECO:0000313" key="5">
    <source>
        <dbReference type="EMBL" id="CAE7595919.1"/>
    </source>
</evidence>
<proteinExistence type="predicted"/>
<feature type="transmembrane region" description="Helical" evidence="3">
    <location>
        <begin position="757"/>
        <end position="776"/>
    </location>
</feature>
<dbReference type="GO" id="GO:0019825">
    <property type="term" value="F:oxygen binding"/>
    <property type="evidence" value="ECO:0007669"/>
    <property type="project" value="InterPro"/>
</dbReference>
<dbReference type="InterPro" id="IPR012292">
    <property type="entry name" value="Globin/Proto"/>
</dbReference>
<feature type="transmembrane region" description="Helical" evidence="3">
    <location>
        <begin position="832"/>
        <end position="855"/>
    </location>
</feature>
<dbReference type="Pfam" id="PF00042">
    <property type="entry name" value="Globin"/>
    <property type="match status" value="1"/>
</dbReference>
<dbReference type="InterPro" id="IPR009050">
    <property type="entry name" value="Globin-like_sf"/>
</dbReference>
<dbReference type="InterPro" id="IPR036400">
    <property type="entry name" value="Cyt_B5-like_heme/steroid_sf"/>
</dbReference>
<accession>A0A812V3K1</accession>
<feature type="transmembrane region" description="Helical" evidence="3">
    <location>
        <begin position="913"/>
        <end position="931"/>
    </location>
</feature>
<feature type="domain" description="Cytochrome b5 heme-binding" evidence="4">
    <location>
        <begin position="1133"/>
        <end position="1214"/>
    </location>
</feature>
<keyword evidence="6" id="KW-1185">Reference proteome</keyword>
<keyword evidence="1" id="KW-0677">Repeat</keyword>
<keyword evidence="3" id="KW-0472">Membrane</keyword>
<feature type="transmembrane region" description="Helical" evidence="3">
    <location>
        <begin position="979"/>
        <end position="1005"/>
    </location>
</feature>
<dbReference type="InterPro" id="IPR024862">
    <property type="entry name" value="TRPV"/>
</dbReference>
<dbReference type="InterPro" id="IPR000971">
    <property type="entry name" value="Globin"/>
</dbReference>
<dbReference type="Gene3D" id="1.10.490.10">
    <property type="entry name" value="Globins"/>
    <property type="match status" value="3"/>
</dbReference>